<dbReference type="AlphaFoldDB" id="A0A1K1QZF0"/>
<proteinExistence type="predicted"/>
<sequence length="58" mass="6574">MRYLTGLTLGLILLTVTAKSQVKKADSLFIARCMELSTLENPKRKQAILAEVKQFVRH</sequence>
<name>A0A1K1QZF0_9BACT</name>
<dbReference type="STRING" id="1004.SAMN05661012_03255"/>
<organism evidence="1 2">
    <name type="scientific">Chitinophaga sancti</name>
    <dbReference type="NCBI Taxonomy" id="1004"/>
    <lineage>
        <taxon>Bacteria</taxon>
        <taxon>Pseudomonadati</taxon>
        <taxon>Bacteroidota</taxon>
        <taxon>Chitinophagia</taxon>
        <taxon>Chitinophagales</taxon>
        <taxon>Chitinophagaceae</taxon>
        <taxon>Chitinophaga</taxon>
    </lineage>
</organism>
<reference evidence="1 2" key="1">
    <citation type="submission" date="2016-11" db="EMBL/GenBank/DDBJ databases">
        <authorList>
            <person name="Jaros S."/>
            <person name="Januszkiewicz K."/>
            <person name="Wedrychowicz H."/>
        </authorList>
    </citation>
    <scope>NUCLEOTIDE SEQUENCE [LARGE SCALE GENOMIC DNA]</scope>
    <source>
        <strain evidence="1 2">DSM 784</strain>
    </source>
</reference>
<evidence type="ECO:0000313" key="2">
    <source>
        <dbReference type="Proteomes" id="UP000183788"/>
    </source>
</evidence>
<protein>
    <submittedName>
        <fullName evidence="1">Uncharacterized protein</fullName>
    </submittedName>
</protein>
<gene>
    <name evidence="1" type="ORF">SAMN05661012_03255</name>
</gene>
<evidence type="ECO:0000313" key="1">
    <source>
        <dbReference type="EMBL" id="SFW65157.1"/>
    </source>
</evidence>
<accession>A0A1K1QZF0</accession>
<dbReference type="Proteomes" id="UP000183788">
    <property type="component" value="Unassembled WGS sequence"/>
</dbReference>
<dbReference type="EMBL" id="FPIZ01000009">
    <property type="protein sequence ID" value="SFW65157.1"/>
    <property type="molecule type" value="Genomic_DNA"/>
</dbReference>